<reference evidence="4 5" key="1">
    <citation type="submission" date="2019-03" db="EMBL/GenBank/DDBJ databases">
        <title>Paracraurococcus aquatilis NE82 genome sequence.</title>
        <authorList>
            <person name="Zhao Y."/>
            <person name="Du Z."/>
        </authorList>
    </citation>
    <scope>NUCLEOTIDE SEQUENCE [LARGE SCALE GENOMIC DNA]</scope>
    <source>
        <strain evidence="4 5">NE82</strain>
    </source>
</reference>
<dbReference type="Pfam" id="PF08239">
    <property type="entry name" value="SH3_3"/>
    <property type="match status" value="1"/>
</dbReference>
<dbReference type="Proteomes" id="UP000295023">
    <property type="component" value="Unassembled WGS sequence"/>
</dbReference>
<dbReference type="EMBL" id="SKBM01000045">
    <property type="protein sequence ID" value="TCZ52924.1"/>
    <property type="molecule type" value="Genomic_DNA"/>
</dbReference>
<accession>A0A4R4D5U0</accession>
<protein>
    <submittedName>
        <fullName evidence="4">SH3 domain-containing protein</fullName>
    </submittedName>
</protein>
<evidence type="ECO:0000313" key="5">
    <source>
        <dbReference type="Proteomes" id="UP000295023"/>
    </source>
</evidence>
<feature type="region of interest" description="Disordered" evidence="1">
    <location>
        <begin position="147"/>
        <end position="168"/>
    </location>
</feature>
<dbReference type="OrthoDB" id="7284307at2"/>
<dbReference type="RefSeq" id="WP_132296979.1">
    <property type="nucleotide sequence ID" value="NZ_SKBM01000045.1"/>
</dbReference>
<evidence type="ECO:0000256" key="1">
    <source>
        <dbReference type="SAM" id="MobiDB-lite"/>
    </source>
</evidence>
<evidence type="ECO:0000256" key="2">
    <source>
        <dbReference type="SAM" id="Phobius"/>
    </source>
</evidence>
<evidence type="ECO:0000313" key="4">
    <source>
        <dbReference type="EMBL" id="TCZ52924.1"/>
    </source>
</evidence>
<feature type="compositionally biased region" description="Low complexity" evidence="1">
    <location>
        <begin position="241"/>
        <end position="256"/>
    </location>
</feature>
<feature type="compositionally biased region" description="Low complexity" evidence="1">
    <location>
        <begin position="147"/>
        <end position="156"/>
    </location>
</feature>
<dbReference type="AlphaFoldDB" id="A0A4R4D5U0"/>
<keyword evidence="2" id="KW-1133">Transmembrane helix</keyword>
<organism evidence="4 5">
    <name type="scientific">Roseicella aquatilis</name>
    <dbReference type="NCBI Taxonomy" id="2527868"/>
    <lineage>
        <taxon>Bacteria</taxon>
        <taxon>Pseudomonadati</taxon>
        <taxon>Pseudomonadota</taxon>
        <taxon>Alphaproteobacteria</taxon>
        <taxon>Acetobacterales</taxon>
        <taxon>Roseomonadaceae</taxon>
        <taxon>Roseicella</taxon>
    </lineage>
</organism>
<feature type="domain" description="SH3b" evidence="3">
    <location>
        <begin position="339"/>
        <end position="389"/>
    </location>
</feature>
<keyword evidence="2" id="KW-0472">Membrane</keyword>
<dbReference type="InterPro" id="IPR003646">
    <property type="entry name" value="SH3-like_bac-type"/>
</dbReference>
<dbReference type="Gene3D" id="2.30.30.40">
    <property type="entry name" value="SH3 Domains"/>
    <property type="match status" value="1"/>
</dbReference>
<evidence type="ECO:0000259" key="3">
    <source>
        <dbReference type="Pfam" id="PF08239"/>
    </source>
</evidence>
<keyword evidence="2" id="KW-0812">Transmembrane</keyword>
<keyword evidence="5" id="KW-1185">Reference proteome</keyword>
<feature type="transmembrane region" description="Helical" evidence="2">
    <location>
        <begin position="203"/>
        <end position="226"/>
    </location>
</feature>
<feature type="region of interest" description="Disordered" evidence="1">
    <location>
        <begin position="237"/>
        <end position="332"/>
    </location>
</feature>
<name>A0A4R4D5U0_9PROT</name>
<feature type="compositionally biased region" description="Pro residues" evidence="1">
    <location>
        <begin position="157"/>
        <end position="168"/>
    </location>
</feature>
<feature type="compositionally biased region" description="Pro residues" evidence="1">
    <location>
        <begin position="281"/>
        <end position="331"/>
    </location>
</feature>
<proteinExistence type="predicted"/>
<gene>
    <name evidence="4" type="ORF">EXY23_25820</name>
</gene>
<sequence>MMQERERLYQLDKAISARDADSSTTPPGLTLPPGWIGLEQCNLSPVPGQFLVIPHVLLHPRLGVALVDIAPGETSGVEMALRARLEAARFGGIFPGELPVVHLQLDPSELDHLGTLLPQAFAELPPLDLPGGDGWVSMVRRALTSRALAPRRAPNPAAAPGPAAPPPLLNREVAAQRAGRAVPPAPQPYPRFTGPAAQASPRWLGLSLAMGLAGLAAVVAAAAVLWGGGSPPRQAAVPGIAAPDLTGTAPATPAPTTGGGPALPAAPPARMTELPASAGPPRSPAPAPRSPDPAPALRPDPAAPLAAAPPVPRPTAPLPNPPPDAAVPDPGPTLVLTASANLRVRPNNGATILRILRAGEVVHAFNRSADGWVEVGDTRPQGWVYGRYLAPARH</sequence>
<comment type="caution">
    <text evidence="4">The sequence shown here is derived from an EMBL/GenBank/DDBJ whole genome shotgun (WGS) entry which is preliminary data.</text>
</comment>